<dbReference type="STRING" id="1842727.RD110_16580"/>
<dbReference type="GO" id="GO:0008081">
    <property type="term" value="F:phosphoric diester hydrolase activity"/>
    <property type="evidence" value="ECO:0007669"/>
    <property type="project" value="UniProtKB-ARBA"/>
</dbReference>
<evidence type="ECO:0000259" key="2">
    <source>
        <dbReference type="PROSITE" id="PS51832"/>
    </source>
</evidence>
<dbReference type="GO" id="GO:0016020">
    <property type="term" value="C:membrane"/>
    <property type="evidence" value="ECO:0007669"/>
    <property type="project" value="InterPro"/>
</dbReference>
<dbReference type="PANTHER" id="PTHR43155">
    <property type="entry name" value="CYCLIC DI-GMP PHOSPHODIESTERASE PA4108-RELATED"/>
    <property type="match status" value="1"/>
</dbReference>
<dbReference type="Pfam" id="PF13487">
    <property type="entry name" value="HD_5"/>
    <property type="match status" value="1"/>
</dbReference>
<gene>
    <name evidence="3" type="ORF">RD110_16580</name>
</gene>
<dbReference type="PANTHER" id="PTHR43155:SF2">
    <property type="entry name" value="CYCLIC DI-GMP PHOSPHODIESTERASE PA4108"/>
    <property type="match status" value="1"/>
</dbReference>
<reference evidence="3 4" key="1">
    <citation type="submission" date="2017-01" db="EMBL/GenBank/DDBJ databases">
        <authorList>
            <person name="Mah S.A."/>
            <person name="Swanson W.J."/>
            <person name="Moy G.W."/>
            <person name="Vacquier V.D."/>
        </authorList>
    </citation>
    <scope>NUCLEOTIDE SEQUENCE [LARGE SCALE GENOMIC DNA]</scope>
    <source>
        <strain evidence="3 4">DCY110</strain>
    </source>
</reference>
<accession>A0A1P8K411</accession>
<evidence type="ECO:0000313" key="4">
    <source>
        <dbReference type="Proteomes" id="UP000186609"/>
    </source>
</evidence>
<dbReference type="SMART" id="SM00471">
    <property type="entry name" value="HDc"/>
    <property type="match status" value="1"/>
</dbReference>
<organism evidence="3 4">
    <name type="scientific">Rhodoferax koreensis</name>
    <dbReference type="NCBI Taxonomy" id="1842727"/>
    <lineage>
        <taxon>Bacteria</taxon>
        <taxon>Pseudomonadati</taxon>
        <taxon>Pseudomonadota</taxon>
        <taxon>Betaproteobacteria</taxon>
        <taxon>Burkholderiales</taxon>
        <taxon>Comamonadaceae</taxon>
        <taxon>Rhodoferax</taxon>
    </lineage>
</organism>
<dbReference type="PROSITE" id="PS50885">
    <property type="entry name" value="HAMP"/>
    <property type="match status" value="1"/>
</dbReference>
<dbReference type="InterPro" id="IPR003660">
    <property type="entry name" value="HAMP_dom"/>
</dbReference>
<dbReference type="InterPro" id="IPR003607">
    <property type="entry name" value="HD/PDEase_dom"/>
</dbReference>
<feature type="domain" description="HAMP" evidence="1">
    <location>
        <begin position="21"/>
        <end position="74"/>
    </location>
</feature>
<dbReference type="Pfam" id="PF01590">
    <property type="entry name" value="GAF"/>
    <property type="match status" value="1"/>
</dbReference>
<dbReference type="PROSITE" id="PS51832">
    <property type="entry name" value="HD_GYP"/>
    <property type="match status" value="1"/>
</dbReference>
<dbReference type="KEGG" id="rhy:RD110_16580"/>
<proteinExistence type="predicted"/>
<dbReference type="InterPro" id="IPR029016">
    <property type="entry name" value="GAF-like_dom_sf"/>
</dbReference>
<dbReference type="OrthoDB" id="9774747at2"/>
<dbReference type="SUPFAM" id="SSF109604">
    <property type="entry name" value="HD-domain/PDEase-like"/>
    <property type="match status" value="2"/>
</dbReference>
<dbReference type="Gene3D" id="6.10.340.10">
    <property type="match status" value="1"/>
</dbReference>
<dbReference type="SUPFAM" id="SSF55781">
    <property type="entry name" value="GAF domain-like"/>
    <property type="match status" value="1"/>
</dbReference>
<dbReference type="CDD" id="cd00077">
    <property type="entry name" value="HDc"/>
    <property type="match status" value="1"/>
</dbReference>
<dbReference type="Gene3D" id="1.10.3210.10">
    <property type="entry name" value="Hypothetical protein af1432"/>
    <property type="match status" value="2"/>
</dbReference>
<dbReference type="InterPro" id="IPR003018">
    <property type="entry name" value="GAF"/>
</dbReference>
<dbReference type="EMBL" id="CP019236">
    <property type="protein sequence ID" value="APW40750.1"/>
    <property type="molecule type" value="Genomic_DNA"/>
</dbReference>
<evidence type="ECO:0000259" key="1">
    <source>
        <dbReference type="PROSITE" id="PS50885"/>
    </source>
</evidence>
<dbReference type="SMART" id="SM00065">
    <property type="entry name" value="GAF"/>
    <property type="match status" value="1"/>
</dbReference>
<name>A0A1P8K411_9BURK</name>
<evidence type="ECO:0000313" key="3">
    <source>
        <dbReference type="EMBL" id="APW40750.1"/>
    </source>
</evidence>
<keyword evidence="4" id="KW-1185">Reference proteome</keyword>
<dbReference type="InterPro" id="IPR037522">
    <property type="entry name" value="HD_GYP_dom"/>
</dbReference>
<sequence length="664" mass="74542">MGAFVLTFLLLAAALAWFGARRFAGRLAALAADARRIHRMDLAPTPRVRSRLREVDELGAALSVMKASVRGSTQALQTSQQKLEDLITAGLNMSRERDMMGLLEQMIWGARQLTQCDAVTLYIVTEQRTLRFALRTRDDQLPVAEIPLHDPDGRENTQFVSAFVALRNQAVVIDDVYREDRFDLSGTRGFDATSGYRTVSMLALPLAPREGEVIGVLQLMNALDPATGEVVPFDAESVRLASALAAQAAVSLDNHQLVQAQQDVMDSMVRLIAGAIDAKSPYTGGHCERVPALAIMLAEEATAAKEGPLASFGFHTPEEWREFQVGAWLHDCGKMTTPEYVVDKATKLETIYDRIHEIRTRFEVLWRDAEIDALQARLAGEDEASAMRRRNTRQARLQEDFAFLAECNLGAEYMAQDRVARLRQIAEQTWWRHFDDRLGISHGAQARLHAIPGQALPVREKLLDDKPEHIVERPPSAAMDPRFGFKLDVPEHLYNHGELYNLSVSRGTLTPEERYKINEHIMQTIAMLDAMPFPKNLRRVPEYAGTHHETLTGKGYPRRLDASQLSVPARIMAVADIFEALTAADRPYKKSKTLSEAIAILYGFKQRRHIDGDVFDLFLTSGVYRRYAERFLAPELIDEVDIAGYLGPTNWTTRRQPDPREGEA</sequence>
<dbReference type="Proteomes" id="UP000186609">
    <property type="component" value="Chromosome"/>
</dbReference>
<dbReference type="AlphaFoldDB" id="A0A1P8K411"/>
<protein>
    <submittedName>
        <fullName evidence="3">Diguanylate cyclase</fullName>
    </submittedName>
</protein>
<feature type="domain" description="HD-GYP" evidence="2">
    <location>
        <begin position="431"/>
        <end position="634"/>
    </location>
</feature>
<dbReference type="Gene3D" id="3.30.450.40">
    <property type="match status" value="1"/>
</dbReference>
<dbReference type="GO" id="GO:0007165">
    <property type="term" value="P:signal transduction"/>
    <property type="evidence" value="ECO:0007669"/>
    <property type="project" value="InterPro"/>
</dbReference>